<dbReference type="Proteomes" id="UP000177103">
    <property type="component" value="Unassembled WGS sequence"/>
</dbReference>
<dbReference type="GO" id="GO:0009306">
    <property type="term" value="P:protein secretion"/>
    <property type="evidence" value="ECO:0007669"/>
    <property type="project" value="UniProtKB-UniRule"/>
</dbReference>
<keyword evidence="5 9" id="KW-0653">Protein transport</keyword>
<comment type="subcellular location">
    <subcellularLocation>
        <location evidence="9">Cell membrane</location>
        <topology evidence="9">Multi-pass membrane protein</topology>
    </subcellularLocation>
    <subcellularLocation>
        <location evidence="1">Membrane</location>
        <topology evidence="1">Multi-pass membrane protein</topology>
    </subcellularLocation>
</comment>
<evidence type="ECO:0000256" key="3">
    <source>
        <dbReference type="ARBA" id="ARBA00022448"/>
    </source>
</evidence>
<dbReference type="InterPro" id="IPR004692">
    <property type="entry name" value="SecG"/>
</dbReference>
<dbReference type="GO" id="GO:0005886">
    <property type="term" value="C:plasma membrane"/>
    <property type="evidence" value="ECO:0007669"/>
    <property type="project" value="UniProtKB-SubCell"/>
</dbReference>
<keyword evidence="6 9" id="KW-1133">Transmembrane helix</keyword>
<evidence type="ECO:0000256" key="1">
    <source>
        <dbReference type="ARBA" id="ARBA00004141"/>
    </source>
</evidence>
<dbReference type="EMBL" id="MHCQ01000033">
    <property type="protein sequence ID" value="OGY24007.1"/>
    <property type="molecule type" value="Genomic_DNA"/>
</dbReference>
<evidence type="ECO:0000256" key="7">
    <source>
        <dbReference type="ARBA" id="ARBA00023010"/>
    </source>
</evidence>
<keyword evidence="3 9" id="KW-0813">Transport</keyword>
<keyword evidence="9" id="KW-1003">Cell membrane</keyword>
<evidence type="ECO:0000256" key="6">
    <source>
        <dbReference type="ARBA" id="ARBA00022989"/>
    </source>
</evidence>
<comment type="caution">
    <text evidence="9">Lacks conserved residue(s) required for the propagation of feature annotation.</text>
</comment>
<evidence type="ECO:0000313" key="11">
    <source>
        <dbReference type="Proteomes" id="UP000177103"/>
    </source>
</evidence>
<sequence length="73" mass="8185">MKTFLVLAQIIFSILLITLILLQAKGTGLGTVFGGEGTFYRTKRGAEKLFYYATITVALIFFLLSLTLFFIKK</sequence>
<keyword evidence="7 9" id="KW-0811">Translocation</keyword>
<reference evidence="10 11" key="1">
    <citation type="journal article" date="2016" name="Nat. Commun.">
        <title>Thousands of microbial genomes shed light on interconnected biogeochemical processes in an aquifer system.</title>
        <authorList>
            <person name="Anantharaman K."/>
            <person name="Brown C.T."/>
            <person name="Hug L.A."/>
            <person name="Sharon I."/>
            <person name="Castelle C.J."/>
            <person name="Probst A.J."/>
            <person name="Thomas B.C."/>
            <person name="Singh A."/>
            <person name="Wilkins M.J."/>
            <person name="Karaoz U."/>
            <person name="Brodie E.L."/>
            <person name="Williams K.H."/>
            <person name="Hubbard S.S."/>
            <person name="Banfield J.F."/>
        </authorList>
    </citation>
    <scope>NUCLEOTIDE SEQUENCE [LARGE SCALE GENOMIC DNA]</scope>
</reference>
<evidence type="ECO:0000256" key="2">
    <source>
        <dbReference type="ARBA" id="ARBA00008445"/>
    </source>
</evidence>
<comment type="caution">
    <text evidence="10">The sequence shown here is derived from an EMBL/GenBank/DDBJ whole genome shotgun (WGS) entry which is preliminary data.</text>
</comment>
<keyword evidence="4 9" id="KW-0812">Transmembrane</keyword>
<evidence type="ECO:0000313" key="10">
    <source>
        <dbReference type="EMBL" id="OGY24007.1"/>
    </source>
</evidence>
<dbReference type="NCBIfam" id="TIGR00810">
    <property type="entry name" value="secG"/>
    <property type="match status" value="1"/>
</dbReference>
<evidence type="ECO:0000256" key="5">
    <source>
        <dbReference type="ARBA" id="ARBA00022927"/>
    </source>
</evidence>
<organism evidence="10 11">
    <name type="scientific">Candidatus Woykebacteria bacterium RBG_13_40_7b</name>
    <dbReference type="NCBI Taxonomy" id="1802594"/>
    <lineage>
        <taxon>Bacteria</taxon>
        <taxon>Candidatus Woykeibacteriota</taxon>
    </lineage>
</organism>
<gene>
    <name evidence="10" type="ORF">A2Y57_01380</name>
</gene>
<feature type="transmembrane region" description="Helical" evidence="9">
    <location>
        <begin position="50"/>
        <end position="71"/>
    </location>
</feature>
<evidence type="ECO:0000256" key="9">
    <source>
        <dbReference type="RuleBase" id="RU365087"/>
    </source>
</evidence>
<evidence type="ECO:0000256" key="4">
    <source>
        <dbReference type="ARBA" id="ARBA00022692"/>
    </source>
</evidence>
<protein>
    <recommendedName>
        <fullName evidence="9">Protein-export membrane protein SecG</fullName>
    </recommendedName>
</protein>
<evidence type="ECO:0000256" key="8">
    <source>
        <dbReference type="ARBA" id="ARBA00023136"/>
    </source>
</evidence>
<proteinExistence type="inferred from homology"/>
<name>A0A1G1W9I6_9BACT</name>
<dbReference type="PRINTS" id="PR01651">
    <property type="entry name" value="SECGEXPORT"/>
</dbReference>
<dbReference type="GO" id="GO:0015450">
    <property type="term" value="F:protein-transporting ATPase activity"/>
    <property type="evidence" value="ECO:0007669"/>
    <property type="project" value="UniProtKB-UniRule"/>
</dbReference>
<comment type="similarity">
    <text evidence="2 9">Belongs to the SecG family.</text>
</comment>
<keyword evidence="8 9" id="KW-0472">Membrane</keyword>
<dbReference type="Pfam" id="PF03840">
    <property type="entry name" value="SecG"/>
    <property type="match status" value="1"/>
</dbReference>
<dbReference type="AlphaFoldDB" id="A0A1G1W9I6"/>
<accession>A0A1G1W9I6</accession>
<comment type="function">
    <text evidence="9">Involved in protein export. Participates in an early event of protein translocation.</text>
</comment>